<gene>
    <name evidence="2" type="ORF">CMEL01_05741</name>
</gene>
<sequence>MVSRPSIGIPCHLVYHLSFSHVSVTLVAENEMEGPISFRQPPLPMYGYQLASPLAIIRATLLFRRRRGRRTSRRKHYFHTVTETQRQTLTQAQKGRADPEKGRHGPITPQIPYPNASGLVPPLRLLPHPVFWSVLPHLPGETFHYAHNEGSSWRFLEMRCMQMQLHHNHGDNNHHQHYTKPYRCLCLRLRLRLRRANQHHTPLTHYSTS</sequence>
<evidence type="ECO:0000313" key="2">
    <source>
        <dbReference type="EMBL" id="KAK1454082.1"/>
    </source>
</evidence>
<dbReference type="AlphaFoldDB" id="A0AAI9XLJ9"/>
<evidence type="ECO:0000256" key="1">
    <source>
        <dbReference type="SAM" id="MobiDB-lite"/>
    </source>
</evidence>
<comment type="caution">
    <text evidence="2">The sequence shown here is derived from an EMBL/GenBank/DDBJ whole genome shotgun (WGS) entry which is preliminary data.</text>
</comment>
<dbReference type="Proteomes" id="UP001239795">
    <property type="component" value="Unassembled WGS sequence"/>
</dbReference>
<evidence type="ECO:0000313" key="3">
    <source>
        <dbReference type="Proteomes" id="UP001239795"/>
    </source>
</evidence>
<keyword evidence="3" id="KW-1185">Reference proteome</keyword>
<reference evidence="2 3" key="1">
    <citation type="submission" date="2016-10" db="EMBL/GenBank/DDBJ databases">
        <title>The genome sequence of Colletotrichum fioriniae PJ7.</title>
        <authorList>
            <person name="Baroncelli R."/>
        </authorList>
    </citation>
    <scope>NUCLEOTIDE SEQUENCE [LARGE SCALE GENOMIC DNA]</scope>
    <source>
        <strain evidence="2">Col 31</strain>
    </source>
</reference>
<dbReference type="EMBL" id="MLGG01000035">
    <property type="protein sequence ID" value="KAK1454082.1"/>
    <property type="molecule type" value="Genomic_DNA"/>
</dbReference>
<name>A0AAI9XLJ9_9PEZI</name>
<protein>
    <submittedName>
        <fullName evidence="2">Uncharacterized protein</fullName>
    </submittedName>
</protein>
<organism evidence="2 3">
    <name type="scientific">Colletotrichum melonis</name>
    <dbReference type="NCBI Taxonomy" id="1209925"/>
    <lineage>
        <taxon>Eukaryota</taxon>
        <taxon>Fungi</taxon>
        <taxon>Dikarya</taxon>
        <taxon>Ascomycota</taxon>
        <taxon>Pezizomycotina</taxon>
        <taxon>Sordariomycetes</taxon>
        <taxon>Hypocreomycetidae</taxon>
        <taxon>Glomerellales</taxon>
        <taxon>Glomerellaceae</taxon>
        <taxon>Colletotrichum</taxon>
        <taxon>Colletotrichum acutatum species complex</taxon>
    </lineage>
</organism>
<accession>A0AAI9XLJ9</accession>
<feature type="compositionally biased region" description="Polar residues" evidence="1">
    <location>
        <begin position="84"/>
        <end position="93"/>
    </location>
</feature>
<feature type="region of interest" description="Disordered" evidence="1">
    <location>
        <begin position="84"/>
        <end position="113"/>
    </location>
</feature>
<proteinExistence type="predicted"/>